<evidence type="ECO:0000256" key="1">
    <source>
        <dbReference type="SAM" id="Phobius"/>
    </source>
</evidence>
<keyword evidence="1" id="KW-1133">Transmembrane helix</keyword>
<organism evidence="2 3">
    <name type="scientific">Catenuloplanes indicus</name>
    <dbReference type="NCBI Taxonomy" id="137267"/>
    <lineage>
        <taxon>Bacteria</taxon>
        <taxon>Bacillati</taxon>
        <taxon>Actinomycetota</taxon>
        <taxon>Actinomycetes</taxon>
        <taxon>Micromonosporales</taxon>
        <taxon>Micromonosporaceae</taxon>
        <taxon>Catenuloplanes</taxon>
    </lineage>
</organism>
<gene>
    <name evidence="2" type="ORF">J2S42_002772</name>
</gene>
<dbReference type="EMBL" id="JAUSUZ010000001">
    <property type="protein sequence ID" value="MDQ0366103.1"/>
    <property type="molecule type" value="Genomic_DNA"/>
</dbReference>
<evidence type="ECO:0000313" key="2">
    <source>
        <dbReference type="EMBL" id="MDQ0366103.1"/>
    </source>
</evidence>
<dbReference type="RefSeq" id="WP_307239186.1">
    <property type="nucleotide sequence ID" value="NZ_JAUSUZ010000001.1"/>
</dbReference>
<keyword evidence="1" id="KW-0472">Membrane</keyword>
<keyword evidence="1" id="KW-0812">Transmembrane</keyword>
<name>A0AAE3VXM2_9ACTN</name>
<comment type="caution">
    <text evidence="2">The sequence shown here is derived from an EMBL/GenBank/DDBJ whole genome shotgun (WGS) entry which is preliminary data.</text>
</comment>
<accession>A0AAE3VXM2</accession>
<dbReference type="AlphaFoldDB" id="A0AAE3VXM2"/>
<proteinExistence type="predicted"/>
<evidence type="ECO:0000313" key="3">
    <source>
        <dbReference type="Proteomes" id="UP001240236"/>
    </source>
</evidence>
<feature type="transmembrane region" description="Helical" evidence="1">
    <location>
        <begin position="32"/>
        <end position="58"/>
    </location>
</feature>
<keyword evidence="3" id="KW-1185">Reference proteome</keyword>
<sequence length="229" mass="24773">MVRRRPKPGGLTGGGEREEASKVLGTIRTGGILALLSPVLVVLVGFSPVLLLLVAWVFSAQEWERLSLVGQTYGAVAALLTALTLFGIILSLRVQARSVAVQVEQHARATYAELVTLGINNPELISAGPFVSGMTPRMLYTGLWLGLFRGHFMLGYMTADEVRRECLGLFEEPDARLRWQIGREYYVSSATERRGREFIAIVDAACAASGPRESGVVPTPARMVDGDAA</sequence>
<dbReference type="Proteomes" id="UP001240236">
    <property type="component" value="Unassembled WGS sequence"/>
</dbReference>
<reference evidence="2 3" key="1">
    <citation type="submission" date="2023-07" db="EMBL/GenBank/DDBJ databases">
        <title>Sequencing the genomes of 1000 actinobacteria strains.</title>
        <authorList>
            <person name="Klenk H.-P."/>
        </authorList>
    </citation>
    <scope>NUCLEOTIDE SEQUENCE [LARGE SCALE GENOMIC DNA]</scope>
    <source>
        <strain evidence="2 3">DSM 44709</strain>
    </source>
</reference>
<dbReference type="InterPro" id="IPR045728">
    <property type="entry name" value="DUF6082"/>
</dbReference>
<dbReference type="Pfam" id="PF19560">
    <property type="entry name" value="DUF6082"/>
    <property type="match status" value="1"/>
</dbReference>
<protein>
    <submittedName>
        <fullName evidence="2">Uncharacterized protein</fullName>
    </submittedName>
</protein>
<feature type="transmembrane region" description="Helical" evidence="1">
    <location>
        <begin position="70"/>
        <end position="92"/>
    </location>
</feature>